<keyword evidence="10" id="KW-0966">Cell projection</keyword>
<dbReference type="Proteomes" id="UP000694425">
    <property type="component" value="Unplaced"/>
</dbReference>
<dbReference type="PANTHER" id="PTHR16795">
    <property type="entry name" value="LIMBIN/ELLIS-VAN CREVELD PROTEIN"/>
    <property type="match status" value="1"/>
</dbReference>
<feature type="coiled-coil region" evidence="11">
    <location>
        <begin position="370"/>
        <end position="397"/>
    </location>
</feature>
<dbReference type="GeneTree" id="ENSGT00940000154127"/>
<evidence type="ECO:0000256" key="8">
    <source>
        <dbReference type="ARBA" id="ARBA00023136"/>
    </source>
</evidence>
<protein>
    <submittedName>
        <fullName evidence="14">EvC ciliary complex subunit 2</fullName>
    </submittedName>
</protein>
<dbReference type="InterPro" id="IPR022076">
    <property type="entry name" value="Limbin"/>
</dbReference>
<evidence type="ECO:0000313" key="14">
    <source>
        <dbReference type="Ensembl" id="ENSNVIP00000009924.1"/>
    </source>
</evidence>
<evidence type="ECO:0000256" key="4">
    <source>
        <dbReference type="ARBA" id="ARBA00022475"/>
    </source>
</evidence>
<keyword evidence="11" id="KW-0175">Coiled coil</keyword>
<reference evidence="14" key="2">
    <citation type="submission" date="2025-09" db="UniProtKB">
        <authorList>
            <consortium name="Ensembl"/>
        </authorList>
    </citation>
    <scope>IDENTIFICATION</scope>
</reference>
<feature type="transmembrane region" description="Helical" evidence="13">
    <location>
        <begin position="204"/>
        <end position="226"/>
    </location>
</feature>
<name>A0A8C7AKF1_NEOVI</name>
<evidence type="ECO:0000256" key="10">
    <source>
        <dbReference type="ARBA" id="ARBA00023273"/>
    </source>
</evidence>
<comment type="subcellular location">
    <subcellularLocation>
        <location evidence="2">Cell membrane</location>
        <topology evidence="2">Single-pass membrane protein</topology>
    </subcellularLocation>
    <subcellularLocation>
        <location evidence="3">Cell projection</location>
        <location evidence="3">Cilium membrane</location>
    </subcellularLocation>
    <subcellularLocation>
        <location evidence="1">Cytoplasm</location>
        <location evidence="1">Cytoskeleton</location>
        <location evidence="1">Cilium basal body</location>
    </subcellularLocation>
</comment>
<keyword evidence="4" id="KW-1003">Cell membrane</keyword>
<evidence type="ECO:0000313" key="15">
    <source>
        <dbReference type="Proteomes" id="UP000694425"/>
    </source>
</evidence>
<keyword evidence="15" id="KW-1185">Reference proteome</keyword>
<feature type="region of interest" description="Disordered" evidence="12">
    <location>
        <begin position="694"/>
        <end position="722"/>
    </location>
</feature>
<keyword evidence="9" id="KW-0206">Cytoskeleton</keyword>
<dbReference type="GO" id="GO:0098797">
    <property type="term" value="C:plasma membrane protein complex"/>
    <property type="evidence" value="ECO:0007669"/>
    <property type="project" value="TreeGrafter"/>
</dbReference>
<organism evidence="14 15">
    <name type="scientific">Neovison vison</name>
    <name type="common">American mink</name>
    <name type="synonym">Mustela vison</name>
    <dbReference type="NCBI Taxonomy" id="452646"/>
    <lineage>
        <taxon>Eukaryota</taxon>
        <taxon>Metazoa</taxon>
        <taxon>Chordata</taxon>
        <taxon>Craniata</taxon>
        <taxon>Vertebrata</taxon>
        <taxon>Euteleostomi</taxon>
        <taxon>Mammalia</taxon>
        <taxon>Eutheria</taxon>
        <taxon>Laurasiatheria</taxon>
        <taxon>Carnivora</taxon>
        <taxon>Caniformia</taxon>
        <taxon>Musteloidea</taxon>
        <taxon>Mustelidae</taxon>
        <taxon>Mustelinae</taxon>
        <taxon>Neogale</taxon>
    </lineage>
</organism>
<keyword evidence="6 13" id="KW-0812">Transmembrane</keyword>
<accession>A0A8C7AKF1</accession>
<evidence type="ECO:0000256" key="12">
    <source>
        <dbReference type="SAM" id="MobiDB-lite"/>
    </source>
</evidence>
<evidence type="ECO:0000256" key="13">
    <source>
        <dbReference type="SAM" id="Phobius"/>
    </source>
</evidence>
<dbReference type="GO" id="GO:0060170">
    <property type="term" value="C:ciliary membrane"/>
    <property type="evidence" value="ECO:0007669"/>
    <property type="project" value="UniProtKB-SubCell"/>
</dbReference>
<dbReference type="AlphaFoldDB" id="A0A8C7AKF1"/>
<evidence type="ECO:0000256" key="3">
    <source>
        <dbReference type="ARBA" id="ARBA00004309"/>
    </source>
</evidence>
<evidence type="ECO:0000256" key="9">
    <source>
        <dbReference type="ARBA" id="ARBA00023212"/>
    </source>
</evidence>
<keyword evidence="5" id="KW-0963">Cytoplasm</keyword>
<dbReference type="PANTHER" id="PTHR16795:SF14">
    <property type="entry name" value="LIMBIN"/>
    <property type="match status" value="1"/>
</dbReference>
<evidence type="ECO:0000256" key="1">
    <source>
        <dbReference type="ARBA" id="ARBA00004120"/>
    </source>
</evidence>
<dbReference type="Pfam" id="PF12297">
    <property type="entry name" value="EVC2_like"/>
    <property type="match status" value="1"/>
</dbReference>
<evidence type="ECO:0000256" key="7">
    <source>
        <dbReference type="ARBA" id="ARBA00022989"/>
    </source>
</evidence>
<dbReference type="InterPro" id="IPR026501">
    <property type="entry name" value="Limbin/EVC"/>
</dbReference>
<keyword evidence="8 13" id="KW-0472">Membrane</keyword>
<dbReference type="Ensembl" id="ENSNVIT00000011604.1">
    <property type="protein sequence ID" value="ENSNVIP00000009924.1"/>
    <property type="gene ID" value="ENSNVIG00000007811.1"/>
</dbReference>
<dbReference type="GO" id="GO:0007224">
    <property type="term" value="P:smoothened signaling pathway"/>
    <property type="evidence" value="ECO:0007669"/>
    <property type="project" value="InterPro"/>
</dbReference>
<evidence type="ECO:0000256" key="11">
    <source>
        <dbReference type="SAM" id="Coils"/>
    </source>
</evidence>
<proteinExistence type="predicted"/>
<reference evidence="14" key="1">
    <citation type="submission" date="2025-08" db="UniProtKB">
        <authorList>
            <consortium name="Ensembl"/>
        </authorList>
    </citation>
    <scope>IDENTIFICATION</scope>
</reference>
<keyword evidence="7 13" id="KW-1133">Transmembrane helix</keyword>
<sequence length="1095" mass="123060">AVGAPFGRKSSGRSEVFNPLLTSAPSRGPRTQSVLAFTPSWPKKTLFKRESPGTHRLFGDISRDVPGTAEDGVIFQKCAVVSGQSEPQTAQVRLLVDNTRTPAATNLSDLLLFDNITGLSVRGSTGNQTMPGFQAFRKKFLQVGDSFLVSYTASIKAGEVGSGEVLMLPAQLTFQSSAQNRTQLKALFTITVEEKIKVIPNHGLHAAGFFAASIVSFVLTWVTLFFTARYQCLKGSLLTRHGVQHHESKLEHSQFTSPDDVNEDLALNDQMIDILSSEDPGSMLQALEELEIATLNRADSDLEACRTQISRDIIALLLKNLTSSGHLSPQVERRMSAVFKKQFLLLEKEIQEEYDRKMVALTAECDLEMRKKTESQYQREMAAMEEAEELLKRVSERSAVECSSLLRTLHGLEQVHLRRSLALQQEEDFAKAHRQLAIFQRNELHNIFFTQIKSAIFQGELKPEAARMLLQDYANIQEKLEELMDFLQASKRYHLSKRFGHREYLVQNMQSSETRVQGLLSAADAQLNLFIQKHERAGYLDEEQTEALLGRAQTEVFSIRQKLDNDLKQEKKKLHQKLILKRRREMLQKHKEQRKEQLSLGEALRAAEDAGQYLGRWGSLLAEQGTALETLQERLDQAALEELRALTLSLSEKATEELRRLQTSGMTQELLKRGVPWLFLQQILEEHSRELASRAQQLEGEERDRDQEGVQSVRQRLKDDALEASTEEQAELRGWEHLIFMKLCSSAFSLSEDELLRLRQEVHGCFAQMDRSLALPKIRARALLQQFQTVWREAEFRRLDQALAAPELQQQSKGRKPRSKSRSKIDLLRKCIEDKIQLFEEQAPEDLAEKVSPSTLSVLIAHTGLMSPQSQGAQSPPVGEGCVRISVSTMLFNVSCSWDPSPPAPQASRSPVCILLLHFPTRCLDCPAGSKVLLPPQTWGPHLRAWPCAEACTRAVLDVPACTAHEPEVPAAFFLLLGWPLLPSLTWINEPCPWQSGGPQVSPLPRSPPGPPSSFCSFLCYVVLPYPNTPHTMHSPHWDFEQAAVSQALCGATLGESGDRQAWPRSHGVRILARGDGQKALLNSVQCLWEMNEMM</sequence>
<evidence type="ECO:0000256" key="5">
    <source>
        <dbReference type="ARBA" id="ARBA00022490"/>
    </source>
</evidence>
<evidence type="ECO:0000256" key="6">
    <source>
        <dbReference type="ARBA" id="ARBA00022692"/>
    </source>
</evidence>
<evidence type="ECO:0000256" key="2">
    <source>
        <dbReference type="ARBA" id="ARBA00004162"/>
    </source>
</evidence>